<dbReference type="EMBL" id="JAATWM020000037">
    <property type="protein sequence ID" value="KAF9872485.1"/>
    <property type="molecule type" value="Genomic_DNA"/>
</dbReference>
<feature type="compositionally biased region" description="Basic residues" evidence="1">
    <location>
        <begin position="7"/>
        <end position="16"/>
    </location>
</feature>
<dbReference type="Proteomes" id="UP000781932">
    <property type="component" value="Unassembled WGS sequence"/>
</dbReference>
<evidence type="ECO:0000313" key="2">
    <source>
        <dbReference type="EMBL" id="KAF9872485.1"/>
    </source>
</evidence>
<dbReference type="OrthoDB" id="4818001at2759"/>
<proteinExistence type="predicted"/>
<accession>A0A9P6I5Q7</accession>
<sequence length="135" mass="15705">MSALRHQQTKKPKKGPWRPVIPSTDSRLYARIRLEGPNQILFHETPSTMTKPGLLMTEKKPLELKEWMMDYILKVTGRNREDDIQFEYGSLRWSTETKEGVAKCRLVSDDDWDKPGDGCQVDSRRFECNFPCGTQ</sequence>
<keyword evidence="3" id="KW-1185">Reference proteome</keyword>
<evidence type="ECO:0000313" key="3">
    <source>
        <dbReference type="Proteomes" id="UP000781932"/>
    </source>
</evidence>
<reference evidence="2" key="1">
    <citation type="submission" date="2020-03" db="EMBL/GenBank/DDBJ databases">
        <authorList>
            <person name="He L."/>
        </authorList>
    </citation>
    <scope>NUCLEOTIDE SEQUENCE</scope>
    <source>
        <strain evidence="2">CkLH20</strain>
    </source>
</reference>
<evidence type="ECO:0000256" key="1">
    <source>
        <dbReference type="SAM" id="MobiDB-lite"/>
    </source>
</evidence>
<dbReference type="RefSeq" id="XP_038741946.1">
    <property type="nucleotide sequence ID" value="XM_038892697.1"/>
</dbReference>
<gene>
    <name evidence="2" type="ORF">CkaCkLH20_09982</name>
</gene>
<feature type="region of interest" description="Disordered" evidence="1">
    <location>
        <begin position="1"/>
        <end position="22"/>
    </location>
</feature>
<comment type="caution">
    <text evidence="2">The sequence shown here is derived from an EMBL/GenBank/DDBJ whole genome shotgun (WGS) entry which is preliminary data.</text>
</comment>
<dbReference type="AlphaFoldDB" id="A0A9P6I5Q7"/>
<dbReference type="GeneID" id="62165771"/>
<name>A0A9P6I5Q7_9PEZI</name>
<organism evidence="2 3">
    <name type="scientific">Colletotrichum karsti</name>
    <dbReference type="NCBI Taxonomy" id="1095194"/>
    <lineage>
        <taxon>Eukaryota</taxon>
        <taxon>Fungi</taxon>
        <taxon>Dikarya</taxon>
        <taxon>Ascomycota</taxon>
        <taxon>Pezizomycotina</taxon>
        <taxon>Sordariomycetes</taxon>
        <taxon>Hypocreomycetidae</taxon>
        <taxon>Glomerellales</taxon>
        <taxon>Glomerellaceae</taxon>
        <taxon>Colletotrichum</taxon>
        <taxon>Colletotrichum boninense species complex</taxon>
    </lineage>
</organism>
<protein>
    <submittedName>
        <fullName evidence="2">Esterase family protein</fullName>
    </submittedName>
</protein>
<reference evidence="2" key="2">
    <citation type="submission" date="2020-11" db="EMBL/GenBank/DDBJ databases">
        <title>Whole genome sequencing of Colletotrichum sp.</title>
        <authorList>
            <person name="Li H."/>
        </authorList>
    </citation>
    <scope>NUCLEOTIDE SEQUENCE</scope>
    <source>
        <strain evidence="2">CkLH20</strain>
    </source>
</reference>